<keyword evidence="3" id="KW-1185">Reference proteome</keyword>
<dbReference type="InParanoid" id="A0A2P5G138"/>
<accession>A0A2P5G138</accession>
<protein>
    <submittedName>
        <fullName evidence="2">Uncharacterized protein</fullName>
    </submittedName>
</protein>
<name>A0A2P5G138_TREOI</name>
<reference evidence="3" key="1">
    <citation type="submission" date="2016-06" db="EMBL/GenBank/DDBJ databases">
        <title>Parallel loss of symbiosis genes in relatives of nitrogen-fixing non-legume Parasponia.</title>
        <authorList>
            <person name="Van Velzen R."/>
            <person name="Holmer R."/>
            <person name="Bu F."/>
            <person name="Rutten L."/>
            <person name="Van Zeijl A."/>
            <person name="Liu W."/>
            <person name="Santuari L."/>
            <person name="Cao Q."/>
            <person name="Sharma T."/>
            <person name="Shen D."/>
            <person name="Roswanjaya Y."/>
            <person name="Wardhani T."/>
            <person name="Kalhor M.S."/>
            <person name="Jansen J."/>
            <person name="Van den Hoogen J."/>
            <person name="Gungor B."/>
            <person name="Hartog M."/>
            <person name="Hontelez J."/>
            <person name="Verver J."/>
            <person name="Yang W.-C."/>
            <person name="Schijlen E."/>
            <person name="Repin R."/>
            <person name="Schilthuizen M."/>
            <person name="Schranz E."/>
            <person name="Heidstra R."/>
            <person name="Miyata K."/>
            <person name="Fedorova E."/>
            <person name="Kohlen W."/>
            <person name="Bisseling T."/>
            <person name="Smit S."/>
            <person name="Geurts R."/>
        </authorList>
    </citation>
    <scope>NUCLEOTIDE SEQUENCE [LARGE SCALE GENOMIC DNA]</scope>
    <source>
        <strain evidence="3">cv. RG33-2</strain>
    </source>
</reference>
<gene>
    <name evidence="2" type="ORF">TorRG33x02_000410</name>
</gene>
<evidence type="ECO:0000313" key="2">
    <source>
        <dbReference type="EMBL" id="POO03737.1"/>
    </source>
</evidence>
<evidence type="ECO:0000313" key="3">
    <source>
        <dbReference type="Proteomes" id="UP000237000"/>
    </source>
</evidence>
<proteinExistence type="predicted"/>
<dbReference type="OrthoDB" id="783438at2759"/>
<feature type="region of interest" description="Disordered" evidence="1">
    <location>
        <begin position="32"/>
        <end position="55"/>
    </location>
</feature>
<dbReference type="EMBL" id="JXTC01000001">
    <property type="protein sequence ID" value="POO03737.1"/>
    <property type="molecule type" value="Genomic_DNA"/>
</dbReference>
<comment type="caution">
    <text evidence="2">The sequence shown here is derived from an EMBL/GenBank/DDBJ whole genome shotgun (WGS) entry which is preliminary data.</text>
</comment>
<dbReference type="AlphaFoldDB" id="A0A2P5G138"/>
<evidence type="ECO:0000256" key="1">
    <source>
        <dbReference type="SAM" id="MobiDB-lite"/>
    </source>
</evidence>
<organism evidence="2 3">
    <name type="scientific">Trema orientale</name>
    <name type="common">Charcoal tree</name>
    <name type="synonym">Celtis orientalis</name>
    <dbReference type="NCBI Taxonomy" id="63057"/>
    <lineage>
        <taxon>Eukaryota</taxon>
        <taxon>Viridiplantae</taxon>
        <taxon>Streptophyta</taxon>
        <taxon>Embryophyta</taxon>
        <taxon>Tracheophyta</taxon>
        <taxon>Spermatophyta</taxon>
        <taxon>Magnoliopsida</taxon>
        <taxon>eudicotyledons</taxon>
        <taxon>Gunneridae</taxon>
        <taxon>Pentapetalae</taxon>
        <taxon>rosids</taxon>
        <taxon>fabids</taxon>
        <taxon>Rosales</taxon>
        <taxon>Cannabaceae</taxon>
        <taxon>Trema</taxon>
    </lineage>
</organism>
<dbReference type="Proteomes" id="UP000237000">
    <property type="component" value="Unassembled WGS sequence"/>
</dbReference>
<sequence length="77" mass="8815">MNSNMLLSPSTLWRSKTCLANRLEIVDESVEPVGSRNARRSRRQPEMEVREEKDLGLVEDIGKPRKSTTSCGLRRRS</sequence>
<feature type="compositionally biased region" description="Basic and acidic residues" evidence="1">
    <location>
        <begin position="43"/>
        <end position="55"/>
    </location>
</feature>